<evidence type="ECO:0008006" key="3">
    <source>
        <dbReference type="Google" id="ProtNLM"/>
    </source>
</evidence>
<dbReference type="Gene3D" id="2.60.120.10">
    <property type="entry name" value="Jelly Rolls"/>
    <property type="match status" value="1"/>
</dbReference>
<keyword evidence="2" id="KW-1185">Reference proteome</keyword>
<evidence type="ECO:0000313" key="1">
    <source>
        <dbReference type="EMBL" id="MEE1877213.1"/>
    </source>
</evidence>
<protein>
    <recommendedName>
        <fullName evidence="3">Cupin domain-containing protein</fullName>
    </recommendedName>
</protein>
<gene>
    <name evidence="1" type="ORF">VRS74_05885</name>
</gene>
<dbReference type="RefSeq" id="WP_354144319.1">
    <property type="nucleotide sequence ID" value="NZ_JAZDQV010000004.1"/>
</dbReference>
<dbReference type="EMBL" id="JAZDQV010000004">
    <property type="protein sequence ID" value="MEE1877213.1"/>
    <property type="molecule type" value="Genomic_DNA"/>
</dbReference>
<name>A0ABU7GDN8_9SPHN</name>
<reference evidence="1 2" key="1">
    <citation type="submission" date="2024-01" db="EMBL/GenBank/DDBJ databases">
        <title>The genome sequence of Erythrobacteraceae sp. strain 1XM1-14.</title>
        <authorList>
            <person name="Liu Y."/>
        </authorList>
    </citation>
    <scope>NUCLEOTIDE SEQUENCE [LARGE SCALE GENOMIC DNA]</scope>
    <source>
        <strain evidence="1 2">1XM1-14</strain>
    </source>
</reference>
<evidence type="ECO:0000313" key="2">
    <source>
        <dbReference type="Proteomes" id="UP001343492"/>
    </source>
</evidence>
<organism evidence="1 2">
    <name type="scientific">Altererythrobacter litoralis</name>
    <dbReference type="NCBI Taxonomy" id="3113904"/>
    <lineage>
        <taxon>Bacteria</taxon>
        <taxon>Pseudomonadati</taxon>
        <taxon>Pseudomonadota</taxon>
        <taxon>Alphaproteobacteria</taxon>
        <taxon>Sphingomonadales</taxon>
        <taxon>Erythrobacteraceae</taxon>
        <taxon>Altererythrobacter</taxon>
    </lineage>
</organism>
<dbReference type="SUPFAM" id="SSF51182">
    <property type="entry name" value="RmlC-like cupins"/>
    <property type="match status" value="1"/>
</dbReference>
<proteinExistence type="predicted"/>
<dbReference type="InterPro" id="IPR011051">
    <property type="entry name" value="RmlC_Cupin_sf"/>
</dbReference>
<sequence>MERGIESGLTLTEEQAIEKIRALGFHPVVVEVPPADNEFHWHDFDSVFYILERGLDVTDMETGQTVSIVEGDWVNAPGGFAHREKHDGFKAVFGVSVDPETLQFPLERPLPVTA</sequence>
<dbReference type="InterPro" id="IPR014710">
    <property type="entry name" value="RmlC-like_jellyroll"/>
</dbReference>
<comment type="caution">
    <text evidence="1">The sequence shown here is derived from an EMBL/GenBank/DDBJ whole genome shotgun (WGS) entry which is preliminary data.</text>
</comment>
<accession>A0ABU7GDN8</accession>
<dbReference type="Proteomes" id="UP001343492">
    <property type="component" value="Unassembled WGS sequence"/>
</dbReference>